<gene>
    <name evidence="1" type="ORF">GCM10009867_04540</name>
</gene>
<keyword evidence="2" id="KW-1185">Reference proteome</keyword>
<accession>A0ABN3UEF6</accession>
<evidence type="ECO:0000313" key="1">
    <source>
        <dbReference type="EMBL" id="GAA2731294.1"/>
    </source>
</evidence>
<organism evidence="1 2">
    <name type="scientific">Pedococcus aerophilus</name>
    <dbReference type="NCBI Taxonomy" id="436356"/>
    <lineage>
        <taxon>Bacteria</taxon>
        <taxon>Bacillati</taxon>
        <taxon>Actinomycetota</taxon>
        <taxon>Actinomycetes</taxon>
        <taxon>Micrococcales</taxon>
        <taxon>Intrasporangiaceae</taxon>
        <taxon>Pedococcus</taxon>
    </lineage>
</organism>
<name>A0ABN3UEF6_9MICO</name>
<protein>
    <submittedName>
        <fullName evidence="1">Uncharacterized protein</fullName>
    </submittedName>
</protein>
<reference evidence="1 2" key="1">
    <citation type="journal article" date="2019" name="Int. J. Syst. Evol. Microbiol.">
        <title>The Global Catalogue of Microorganisms (GCM) 10K type strain sequencing project: providing services to taxonomists for standard genome sequencing and annotation.</title>
        <authorList>
            <consortium name="The Broad Institute Genomics Platform"/>
            <consortium name="The Broad Institute Genome Sequencing Center for Infectious Disease"/>
            <person name="Wu L."/>
            <person name="Ma J."/>
        </authorList>
    </citation>
    <scope>NUCLEOTIDE SEQUENCE [LARGE SCALE GENOMIC DNA]</scope>
    <source>
        <strain evidence="1 2">JCM 16378</strain>
    </source>
</reference>
<proteinExistence type="predicted"/>
<evidence type="ECO:0000313" key="2">
    <source>
        <dbReference type="Proteomes" id="UP001501326"/>
    </source>
</evidence>
<dbReference type="Proteomes" id="UP001501326">
    <property type="component" value="Unassembled WGS sequence"/>
</dbReference>
<dbReference type="EMBL" id="BAAARN010000001">
    <property type="protein sequence ID" value="GAA2731294.1"/>
    <property type="molecule type" value="Genomic_DNA"/>
</dbReference>
<comment type="caution">
    <text evidence="1">The sequence shown here is derived from an EMBL/GenBank/DDBJ whole genome shotgun (WGS) entry which is preliminary data.</text>
</comment>
<dbReference type="Gene3D" id="1.10.8.1060">
    <property type="entry name" value="Corynebacterium glutamicum thioredoxin-dependent arsenate reductase, N-terminal domain"/>
    <property type="match status" value="1"/>
</dbReference>
<sequence length="104" mass="11353">MAPTGEIPLPTLAEGTTQEHASVMSTIDEAHALEQVIDSLLAKFPSIDPAMVRAVVDEVHQTFDGPVRDYVPLLVQRASTDRLRSLPVIAEPTRPRTRRTPVSA</sequence>
<dbReference type="NCBIfam" id="NF046112">
    <property type="entry name" value="MSMEG_6209_Nter"/>
    <property type="match status" value="1"/>
</dbReference>